<dbReference type="OrthoDB" id="4822at2157"/>
<name>A0A075MVH2_9ARCH</name>
<dbReference type="InterPro" id="IPR001733">
    <property type="entry name" value="Peptidase_S26B"/>
</dbReference>
<dbReference type="Proteomes" id="UP000028194">
    <property type="component" value="Chromosome"/>
</dbReference>
<evidence type="ECO:0000256" key="5">
    <source>
        <dbReference type="ARBA" id="ARBA00022824"/>
    </source>
</evidence>
<keyword evidence="4" id="KW-0378">Hydrolase</keyword>
<dbReference type="RefSeq" id="WP_148701194.1">
    <property type="nucleotide sequence ID" value="NZ_CP007174.1"/>
</dbReference>
<evidence type="ECO:0000256" key="7">
    <source>
        <dbReference type="ARBA" id="ARBA00022989"/>
    </source>
</evidence>
<dbReference type="CDD" id="cd06530">
    <property type="entry name" value="S26_SPase_I"/>
    <property type="match status" value="1"/>
</dbReference>
<dbReference type="eggNOG" id="arCOG01739">
    <property type="taxonomic scope" value="Archaea"/>
</dbReference>
<evidence type="ECO:0000256" key="4">
    <source>
        <dbReference type="ARBA" id="ARBA00022801"/>
    </source>
</evidence>
<dbReference type="InterPro" id="IPR019533">
    <property type="entry name" value="Peptidase_S26"/>
</dbReference>
<keyword evidence="6" id="KW-0735">Signal-anchor</keyword>
<evidence type="ECO:0000256" key="10">
    <source>
        <dbReference type="ARBA" id="ARBA00045533"/>
    </source>
</evidence>
<evidence type="ECO:0000256" key="9">
    <source>
        <dbReference type="ARBA" id="ARBA00033305"/>
    </source>
</evidence>
<dbReference type="InterPro" id="IPR019756">
    <property type="entry name" value="Pept_S26A_signal_pept_1_Ser-AS"/>
</dbReference>
<evidence type="ECO:0000256" key="2">
    <source>
        <dbReference type="ARBA" id="ARBA00022670"/>
    </source>
</evidence>
<dbReference type="GO" id="GO:0006465">
    <property type="term" value="P:signal peptide processing"/>
    <property type="evidence" value="ECO:0007669"/>
    <property type="project" value="InterPro"/>
</dbReference>
<organism evidence="13 14">
    <name type="scientific">Candidatus Nitrososphaera evergladensis SR1</name>
    <dbReference type="NCBI Taxonomy" id="1459636"/>
    <lineage>
        <taxon>Archaea</taxon>
        <taxon>Nitrososphaerota</taxon>
        <taxon>Nitrososphaeria</taxon>
        <taxon>Nitrososphaerales</taxon>
        <taxon>Nitrososphaeraceae</taxon>
        <taxon>Nitrososphaera</taxon>
    </lineage>
</organism>
<dbReference type="NCBIfam" id="TIGR02228">
    <property type="entry name" value="sigpep_I_arch"/>
    <property type="match status" value="1"/>
</dbReference>
<dbReference type="PANTHER" id="PTHR10806">
    <property type="entry name" value="SIGNAL PEPTIDASE COMPLEX CATALYTIC SUBUNIT SEC11"/>
    <property type="match status" value="1"/>
</dbReference>
<evidence type="ECO:0000259" key="12">
    <source>
        <dbReference type="Pfam" id="PF10502"/>
    </source>
</evidence>
<evidence type="ECO:0000256" key="1">
    <source>
        <dbReference type="ARBA" id="ARBA00004648"/>
    </source>
</evidence>
<dbReference type="GeneID" id="41598312"/>
<feature type="domain" description="Peptidase S26" evidence="12">
    <location>
        <begin position="21"/>
        <end position="109"/>
    </location>
</feature>
<dbReference type="AlphaFoldDB" id="A0A075MVH2"/>
<comment type="function">
    <text evidence="10">Catalytic component of the signal peptidase complex (SPC) which catalyzes the cleavage of N-terminal signal sequences from nascent proteins as they are translocated into the lumen of the endoplasmic reticulum. Specifically cleaves N-terminal signal peptides that contain a hydrophobic alpha-helix (h-region) shorter than 18-20 amino acids.</text>
</comment>
<evidence type="ECO:0000313" key="14">
    <source>
        <dbReference type="Proteomes" id="UP000028194"/>
    </source>
</evidence>
<reference evidence="13 14" key="1">
    <citation type="journal article" date="2014" name="PLoS ONE">
        <title>Genome Sequence of Candidatus Nitrososphaera evergladensis from Group I.1b Enriched from Everglades Soil Reveals Novel Genomic Features of the Ammonia-Oxidizing Archaea.</title>
        <authorList>
            <person name="Zhalnina K.V."/>
            <person name="Dias R."/>
            <person name="Leonard M.T."/>
            <person name="Dorr de Quadros P."/>
            <person name="Camargo F.A."/>
            <person name="Drew J.C."/>
            <person name="Farmerie W.G."/>
            <person name="Daroub S.H."/>
            <person name="Triplett E.W."/>
        </authorList>
    </citation>
    <scope>NUCLEOTIDE SEQUENCE [LARGE SCALE GENOMIC DNA]</scope>
    <source>
        <strain evidence="13 14">SR1</strain>
    </source>
</reference>
<feature type="transmembrane region" description="Helical" evidence="11">
    <location>
        <begin position="165"/>
        <end position="182"/>
    </location>
</feature>
<dbReference type="HOGENOM" id="CLU_1444624_0_0_2"/>
<dbReference type="KEGG" id="nev:NTE_02619"/>
<dbReference type="PROSITE" id="PS00501">
    <property type="entry name" value="SPASE_I_1"/>
    <property type="match status" value="1"/>
</dbReference>
<keyword evidence="2" id="KW-0645">Protease</keyword>
<protein>
    <recommendedName>
        <fullName evidence="9">Signal peptidase I</fullName>
    </recommendedName>
</protein>
<sequence length="187" mass="20956">MNEDEKAKMSSAFPRKYIIALVIFAVIAFAVVVTIRYTTNTFNPFFVVASDSMVPTLQVGDLILMKRVSDGDADSSFNDIKVGDIILFKNPHEVDDETGQPITIVHRVVEINDTADNRIIKTKGDNNPESIADLDYPIYKSYYIGKVMYVIPAIGTLEISPYRNYVFVGISVTMIATLIFIFRRGKS</sequence>
<proteinExistence type="predicted"/>
<dbReference type="EMBL" id="CP007174">
    <property type="protein sequence ID" value="AIF84662.1"/>
    <property type="molecule type" value="Genomic_DNA"/>
</dbReference>
<keyword evidence="3 11" id="KW-0812">Transmembrane</keyword>
<evidence type="ECO:0000256" key="11">
    <source>
        <dbReference type="SAM" id="Phobius"/>
    </source>
</evidence>
<keyword evidence="8 11" id="KW-0472">Membrane</keyword>
<accession>A0A075MVH2</accession>
<dbReference type="Gene3D" id="2.10.109.10">
    <property type="entry name" value="Umud Fragment, subunit A"/>
    <property type="match status" value="1"/>
</dbReference>
<evidence type="ECO:0000256" key="8">
    <source>
        <dbReference type="ARBA" id="ARBA00023136"/>
    </source>
</evidence>
<feature type="transmembrane region" description="Helical" evidence="11">
    <location>
        <begin position="17"/>
        <end position="37"/>
    </location>
</feature>
<evidence type="ECO:0000256" key="6">
    <source>
        <dbReference type="ARBA" id="ARBA00022968"/>
    </source>
</evidence>
<dbReference type="STRING" id="1459636.NTE_02619"/>
<dbReference type="GO" id="GO:0004252">
    <property type="term" value="F:serine-type endopeptidase activity"/>
    <property type="evidence" value="ECO:0007669"/>
    <property type="project" value="InterPro"/>
</dbReference>
<gene>
    <name evidence="13" type="ORF">NTE_02619</name>
</gene>
<comment type="subcellular location">
    <subcellularLocation>
        <location evidence="1">Endoplasmic reticulum membrane</location>
        <topology evidence="1">Single-pass type II membrane protein</topology>
    </subcellularLocation>
</comment>
<keyword evidence="14" id="KW-1185">Reference proteome</keyword>
<evidence type="ECO:0000313" key="13">
    <source>
        <dbReference type="EMBL" id="AIF84662.1"/>
    </source>
</evidence>
<keyword evidence="5" id="KW-0256">Endoplasmic reticulum</keyword>
<dbReference type="SUPFAM" id="SSF51306">
    <property type="entry name" value="LexA/Signal peptidase"/>
    <property type="match status" value="1"/>
</dbReference>
<dbReference type="Pfam" id="PF10502">
    <property type="entry name" value="Peptidase_S26"/>
    <property type="match status" value="1"/>
</dbReference>
<keyword evidence="7 11" id="KW-1133">Transmembrane helix</keyword>
<evidence type="ECO:0000256" key="3">
    <source>
        <dbReference type="ARBA" id="ARBA00022692"/>
    </source>
</evidence>
<dbReference type="GO" id="GO:0016020">
    <property type="term" value="C:membrane"/>
    <property type="evidence" value="ECO:0007669"/>
    <property type="project" value="InterPro"/>
</dbReference>
<dbReference type="PANTHER" id="PTHR10806:SF6">
    <property type="entry name" value="SIGNAL PEPTIDASE COMPLEX CATALYTIC SUBUNIT SEC11"/>
    <property type="match status" value="1"/>
</dbReference>
<dbReference type="InterPro" id="IPR036286">
    <property type="entry name" value="LexA/Signal_pep-like_sf"/>
</dbReference>